<organism evidence="6">
    <name type="scientific">Guillardia theta (strain CCMP2712)</name>
    <name type="common">Cryptophyte</name>
    <dbReference type="NCBI Taxonomy" id="905079"/>
    <lineage>
        <taxon>Eukaryota</taxon>
        <taxon>Cryptophyceae</taxon>
        <taxon>Pyrenomonadales</taxon>
        <taxon>Geminigeraceae</taxon>
        <taxon>Guillardia</taxon>
    </lineage>
</organism>
<gene>
    <name evidence="6" type="ORF">GUITHDRAFT_153877</name>
</gene>
<dbReference type="RefSeq" id="XP_005828153.1">
    <property type="nucleotide sequence ID" value="XM_005828096.1"/>
</dbReference>
<dbReference type="KEGG" id="gtt:GUITHDRAFT_153877"/>
<feature type="region of interest" description="Disordered" evidence="5">
    <location>
        <begin position="106"/>
        <end position="140"/>
    </location>
</feature>
<dbReference type="GO" id="GO:0008333">
    <property type="term" value="P:endosome to lysosome transport"/>
    <property type="evidence" value="ECO:0007669"/>
    <property type="project" value="TreeGrafter"/>
</dbReference>
<dbReference type="EMBL" id="JH993025">
    <property type="protein sequence ID" value="EKX41173.1"/>
    <property type="molecule type" value="Genomic_DNA"/>
</dbReference>
<dbReference type="GO" id="GO:0006886">
    <property type="term" value="P:intracellular protein transport"/>
    <property type="evidence" value="ECO:0007669"/>
    <property type="project" value="InterPro"/>
</dbReference>
<evidence type="ECO:0000256" key="1">
    <source>
        <dbReference type="ARBA" id="ARBA00006111"/>
    </source>
</evidence>
<dbReference type="GO" id="GO:0099078">
    <property type="term" value="C:BORC complex"/>
    <property type="evidence" value="ECO:0007669"/>
    <property type="project" value="TreeGrafter"/>
</dbReference>
<dbReference type="HOGENOM" id="CLU_1838990_0_0_1"/>
<dbReference type="PANTHER" id="PTHR31305:SF2">
    <property type="entry name" value="SNARE-ASSOCIATED PROTEIN SNAPIN"/>
    <property type="match status" value="1"/>
</dbReference>
<dbReference type="InterPro" id="IPR028119">
    <property type="entry name" value="Snapin/Pallidin/Snn1"/>
</dbReference>
<dbReference type="OMA" id="MDRMLNA"/>
<reference evidence="8" key="2">
    <citation type="submission" date="2012-11" db="EMBL/GenBank/DDBJ databases">
        <authorList>
            <person name="Kuo A."/>
            <person name="Curtis B.A."/>
            <person name="Tanifuji G."/>
            <person name="Burki F."/>
            <person name="Gruber A."/>
            <person name="Irimia M."/>
            <person name="Maruyama S."/>
            <person name="Arias M.C."/>
            <person name="Ball S.G."/>
            <person name="Gile G.H."/>
            <person name="Hirakawa Y."/>
            <person name="Hopkins J.F."/>
            <person name="Rensing S.A."/>
            <person name="Schmutz J."/>
            <person name="Symeonidi A."/>
            <person name="Elias M."/>
            <person name="Eveleigh R.J."/>
            <person name="Herman E.K."/>
            <person name="Klute M.J."/>
            <person name="Nakayama T."/>
            <person name="Obornik M."/>
            <person name="Reyes-Prieto A."/>
            <person name="Armbrust E.V."/>
            <person name="Aves S.J."/>
            <person name="Beiko R.G."/>
            <person name="Coutinho P."/>
            <person name="Dacks J.B."/>
            <person name="Durnford D.G."/>
            <person name="Fast N.M."/>
            <person name="Green B.R."/>
            <person name="Grisdale C."/>
            <person name="Hempe F."/>
            <person name="Henrissat B."/>
            <person name="Hoppner M.P."/>
            <person name="Ishida K.-I."/>
            <person name="Kim E."/>
            <person name="Koreny L."/>
            <person name="Kroth P.G."/>
            <person name="Liu Y."/>
            <person name="Malik S.-B."/>
            <person name="Maier U.G."/>
            <person name="McRose D."/>
            <person name="Mock T."/>
            <person name="Neilson J.A."/>
            <person name="Onodera N.T."/>
            <person name="Poole A.M."/>
            <person name="Pritham E.J."/>
            <person name="Richards T.A."/>
            <person name="Rocap G."/>
            <person name="Roy S.W."/>
            <person name="Sarai C."/>
            <person name="Schaack S."/>
            <person name="Shirato S."/>
            <person name="Slamovits C.H."/>
            <person name="Spencer D.F."/>
            <person name="Suzuki S."/>
            <person name="Worden A.Z."/>
            <person name="Zauner S."/>
            <person name="Barry K."/>
            <person name="Bell C."/>
            <person name="Bharti A.K."/>
            <person name="Crow J.A."/>
            <person name="Grimwood J."/>
            <person name="Kramer R."/>
            <person name="Lindquist E."/>
            <person name="Lucas S."/>
            <person name="Salamov A."/>
            <person name="McFadden G.I."/>
            <person name="Lane C.E."/>
            <person name="Keeling P.J."/>
            <person name="Gray M.W."/>
            <person name="Grigoriev I.V."/>
            <person name="Archibald J.M."/>
        </authorList>
    </citation>
    <scope>NUCLEOTIDE SEQUENCE</scope>
    <source>
        <strain evidence="8">CCMP2712</strain>
    </source>
</reference>
<dbReference type="Pfam" id="PF14712">
    <property type="entry name" value="Snapin_Pallidin"/>
    <property type="match status" value="1"/>
</dbReference>
<keyword evidence="8" id="KW-1185">Reference proteome</keyword>
<reference evidence="6 8" key="1">
    <citation type="journal article" date="2012" name="Nature">
        <title>Algal genomes reveal evolutionary mosaicism and the fate of nucleomorphs.</title>
        <authorList>
            <consortium name="DOE Joint Genome Institute"/>
            <person name="Curtis B.A."/>
            <person name="Tanifuji G."/>
            <person name="Burki F."/>
            <person name="Gruber A."/>
            <person name="Irimia M."/>
            <person name="Maruyama S."/>
            <person name="Arias M.C."/>
            <person name="Ball S.G."/>
            <person name="Gile G.H."/>
            <person name="Hirakawa Y."/>
            <person name="Hopkins J.F."/>
            <person name="Kuo A."/>
            <person name="Rensing S.A."/>
            <person name="Schmutz J."/>
            <person name="Symeonidi A."/>
            <person name="Elias M."/>
            <person name="Eveleigh R.J."/>
            <person name="Herman E.K."/>
            <person name="Klute M.J."/>
            <person name="Nakayama T."/>
            <person name="Obornik M."/>
            <person name="Reyes-Prieto A."/>
            <person name="Armbrust E.V."/>
            <person name="Aves S.J."/>
            <person name="Beiko R.G."/>
            <person name="Coutinho P."/>
            <person name="Dacks J.B."/>
            <person name="Durnford D.G."/>
            <person name="Fast N.M."/>
            <person name="Green B.R."/>
            <person name="Grisdale C.J."/>
            <person name="Hempel F."/>
            <person name="Henrissat B."/>
            <person name="Hoppner M.P."/>
            <person name="Ishida K."/>
            <person name="Kim E."/>
            <person name="Koreny L."/>
            <person name="Kroth P.G."/>
            <person name="Liu Y."/>
            <person name="Malik S.B."/>
            <person name="Maier U.G."/>
            <person name="McRose D."/>
            <person name="Mock T."/>
            <person name="Neilson J.A."/>
            <person name="Onodera N.T."/>
            <person name="Poole A.M."/>
            <person name="Pritham E.J."/>
            <person name="Richards T.A."/>
            <person name="Rocap G."/>
            <person name="Roy S.W."/>
            <person name="Sarai C."/>
            <person name="Schaack S."/>
            <person name="Shirato S."/>
            <person name="Slamovits C.H."/>
            <person name="Spencer D.F."/>
            <person name="Suzuki S."/>
            <person name="Worden A.Z."/>
            <person name="Zauner S."/>
            <person name="Barry K."/>
            <person name="Bell C."/>
            <person name="Bharti A.K."/>
            <person name="Crow J.A."/>
            <person name="Grimwood J."/>
            <person name="Kramer R."/>
            <person name="Lindquist E."/>
            <person name="Lucas S."/>
            <person name="Salamov A."/>
            <person name="McFadden G.I."/>
            <person name="Lane C.E."/>
            <person name="Keeling P.J."/>
            <person name="Gray M.W."/>
            <person name="Grigoriev I.V."/>
            <person name="Archibald J.M."/>
        </authorList>
    </citation>
    <scope>NUCLEOTIDE SEQUENCE</scope>
    <source>
        <strain evidence="6 8">CCMP2712</strain>
    </source>
</reference>
<dbReference type="GO" id="GO:0000149">
    <property type="term" value="F:SNARE binding"/>
    <property type="evidence" value="ECO:0007669"/>
    <property type="project" value="TreeGrafter"/>
</dbReference>
<feature type="compositionally biased region" description="Basic and acidic residues" evidence="5">
    <location>
        <begin position="129"/>
        <end position="140"/>
    </location>
</feature>
<dbReference type="EnsemblProtists" id="EKX41173">
    <property type="protein sequence ID" value="EKX41173"/>
    <property type="gene ID" value="GUITHDRAFT_153877"/>
</dbReference>
<proteinExistence type="inferred from homology"/>
<evidence type="ECO:0000256" key="2">
    <source>
        <dbReference type="ARBA" id="ARBA00023054"/>
    </source>
</evidence>
<keyword evidence="2 4" id="KW-0175">Coiled coil</keyword>
<evidence type="ECO:0000256" key="3">
    <source>
        <dbReference type="ARBA" id="ARBA00033330"/>
    </source>
</evidence>
<evidence type="ECO:0000256" key="4">
    <source>
        <dbReference type="SAM" id="Coils"/>
    </source>
</evidence>
<evidence type="ECO:0000313" key="8">
    <source>
        <dbReference type="Proteomes" id="UP000011087"/>
    </source>
</evidence>
<accession>L1IY21</accession>
<evidence type="ECO:0000313" key="6">
    <source>
        <dbReference type="EMBL" id="EKX41173.1"/>
    </source>
</evidence>
<dbReference type="GO" id="GO:0007040">
    <property type="term" value="P:lysosome organization"/>
    <property type="evidence" value="ECO:0007669"/>
    <property type="project" value="TreeGrafter"/>
</dbReference>
<dbReference type="GO" id="GO:0031083">
    <property type="term" value="C:BLOC-1 complex"/>
    <property type="evidence" value="ECO:0007669"/>
    <property type="project" value="InterPro"/>
</dbReference>
<protein>
    <recommendedName>
        <fullName evidence="3">Biogenesis of lysosome-related organelles complex 1 subunit 7</fullName>
    </recommendedName>
</protein>
<dbReference type="Proteomes" id="UP000011087">
    <property type="component" value="Unassembled WGS sequence"/>
</dbReference>
<sequence>MTNVEQNKGEASLAQGVTALLEPVALLHDEKMKKILASQEALEKQIDRFSAEILKLKDKENNAMLSFYSSKLATSRKRLKKVETTVMQIQDRVENIARMHEQLLAAEKKQEQEKNGACSTADAEEELKEQESPDDTKEKS</sequence>
<dbReference type="GO" id="GO:0032418">
    <property type="term" value="P:lysosome localization"/>
    <property type="evidence" value="ECO:0007669"/>
    <property type="project" value="TreeGrafter"/>
</dbReference>
<evidence type="ECO:0000256" key="5">
    <source>
        <dbReference type="SAM" id="MobiDB-lite"/>
    </source>
</evidence>
<evidence type="ECO:0000313" key="7">
    <source>
        <dbReference type="EnsemblProtists" id="EKX41173"/>
    </source>
</evidence>
<dbReference type="PANTHER" id="PTHR31305">
    <property type="entry name" value="SNARE-ASSOCIATED PROTEIN SNAPIN"/>
    <property type="match status" value="1"/>
</dbReference>
<dbReference type="PaxDb" id="55529-EKX41173"/>
<dbReference type="GeneID" id="17297903"/>
<reference evidence="7" key="3">
    <citation type="submission" date="2015-06" db="UniProtKB">
        <authorList>
            <consortium name="EnsemblProtists"/>
        </authorList>
    </citation>
    <scope>IDENTIFICATION</scope>
</reference>
<feature type="coiled-coil region" evidence="4">
    <location>
        <begin position="32"/>
        <end position="59"/>
    </location>
</feature>
<dbReference type="AlphaFoldDB" id="L1IY21"/>
<dbReference type="InterPro" id="IPR017246">
    <property type="entry name" value="Snapin"/>
</dbReference>
<comment type="similarity">
    <text evidence="1">Belongs to the SNAPIN family.</text>
</comment>
<name>L1IY21_GUITC</name>